<feature type="site" description="Interaction with DNA" evidence="7">
    <location>
        <position position="140"/>
    </location>
</feature>
<evidence type="ECO:0000313" key="11">
    <source>
        <dbReference type="EMBL" id="MBM6703822.1"/>
    </source>
</evidence>
<proteinExistence type="inferred from homology"/>
<dbReference type="Gene3D" id="2.120.10.90">
    <property type="entry name" value="DNA gyrase/topoisomerase IV, subunit A, C-terminal"/>
    <property type="match status" value="1"/>
</dbReference>
<gene>
    <name evidence="7 11" type="primary">parC</name>
    <name evidence="11" type="ORF">H6A60_04910</name>
</gene>
<dbReference type="EC" id="5.6.2.2" evidence="7"/>
<comment type="catalytic activity">
    <reaction evidence="1 7 8">
        <text>ATP-dependent breakage, passage and rejoining of double-stranded DNA.</text>
        <dbReference type="EC" id="5.6.2.2"/>
    </reaction>
</comment>
<keyword evidence="3 7" id="KW-0799">Topoisomerase</keyword>
<feature type="region of interest" description="Disordered" evidence="9">
    <location>
        <begin position="1"/>
        <end position="100"/>
    </location>
</feature>
<evidence type="ECO:0000313" key="12">
    <source>
        <dbReference type="Proteomes" id="UP000715095"/>
    </source>
</evidence>
<dbReference type="InterPro" id="IPR013757">
    <property type="entry name" value="Topo_IIA_A_a_sf"/>
</dbReference>
<feature type="site" description="Transition state stabilizer" evidence="7">
    <location>
        <position position="219"/>
    </location>
</feature>
<sequence>MDAVEGFETLGETDLKGGIGLVYEDEAAVVVPEDSEDERTDANERPTSAQSAAEAADTSRDDAEDALDPEDEDLGGNGDEGDGSDSSDPKSDSAMSLAMTGDSEEDGALVLARYASQAYLEYAMSVVKSRALPEVSDGQKPVQRRILVDMDRMGIRWDAKNVKSARVVGDVLGKYHPHGDQSVYDALVRMAQDFSMRYPLIAGEGNFGSRDGDSQAAMRYTETRLMPIAKLLLDELDQGAVEFVPNYDGNFMEPVELPAKLPFVLLNGASGIAVGMATEIPSHNLREVAAAAVLLLEKPEATLDEVMQVLPAPDFPCGAQIISSRREIRDIYASGRGKLRVRARYHFEELARGQWQLVVDELPPAASSKIILDRIEAITNPKVKKDKKSLSAKQQQAKAAMLALLDRVRDESGGGVPVRLVFEPKSSRTNRDEFVSMLLSQTELESNVPVNLVMLGIDGKPCQKTLLEILGEWLTFRIETVRRRSKSRLDKVLDRIHVLEGRQLVLLNIDRVIEIIRTSDEPKTALIAEFGLTDRQAEDILEIRLRQLARLAAIAIEKELAELGKERAQLERVLGNEGALKRLVAKEINEAAKAFGDDRRTLVEEAQTATHEQTVADEPVTVVISKKGFLRARTGHGHDCTLMNFKMGDGFDRAIECRTVDSLTVIDNAGRVYSIAVSNLPGARGDGLPLSSFIEMEKGAEPVAYLAGPSNTDVVFATTDGMGLVASFGDLGTRLKAGRSFVKVSEGETLSHVLVVGPNKTKLACLSSGGRLLIFGIDEIRRLASGGKGVTLMQLDAGEKLLDAVVIDDRGVIVKGTGRGGKAREALVSRRSFAEHTFKRARKGRVLDVSWKAERLEALPDVPEGDSDGSAKNGGLVIEVVDENTPTLL</sequence>
<dbReference type="PANTHER" id="PTHR43493">
    <property type="entry name" value="DNA GYRASE/TOPOISOMERASE SUBUNIT A"/>
    <property type="match status" value="1"/>
</dbReference>
<dbReference type="HAMAP" id="MF_00936">
    <property type="entry name" value="ParC_type1"/>
    <property type="match status" value="1"/>
</dbReference>
<dbReference type="NCBIfam" id="TIGR01062">
    <property type="entry name" value="parC_Gneg"/>
    <property type="match status" value="1"/>
</dbReference>
<dbReference type="InterPro" id="IPR050220">
    <property type="entry name" value="Type_II_DNA_Topoisomerases"/>
</dbReference>
<dbReference type="SMART" id="SM00434">
    <property type="entry name" value="TOP4c"/>
    <property type="match status" value="1"/>
</dbReference>
<dbReference type="NCBIfam" id="NF004044">
    <property type="entry name" value="PRK05561.1"/>
    <property type="match status" value="1"/>
</dbReference>
<evidence type="ECO:0000256" key="1">
    <source>
        <dbReference type="ARBA" id="ARBA00000185"/>
    </source>
</evidence>
<dbReference type="Gene3D" id="3.90.199.10">
    <property type="entry name" value="Topoisomerase II, domain 5"/>
    <property type="match status" value="1"/>
</dbReference>
<dbReference type="SUPFAM" id="SSF101904">
    <property type="entry name" value="GyrA/ParC C-terminal domain-like"/>
    <property type="match status" value="1"/>
</dbReference>
<dbReference type="PANTHER" id="PTHR43493:SF1">
    <property type="entry name" value="DNA TOPOISOMERASE 4 SUBUNIT A"/>
    <property type="match status" value="1"/>
</dbReference>
<comment type="subunit">
    <text evidence="7">Heterotetramer composed of ParC and ParE.</text>
</comment>
<protein>
    <recommendedName>
        <fullName evidence="7">DNA topoisomerase 4 subunit A</fullName>
        <ecNumber evidence="7">5.6.2.2</ecNumber>
    </recommendedName>
    <alternativeName>
        <fullName evidence="7">Topoisomerase IV subunit A</fullName>
    </alternativeName>
</protein>
<feature type="compositionally biased region" description="Acidic residues" evidence="9">
    <location>
        <begin position="23"/>
        <end position="39"/>
    </location>
</feature>
<keyword evidence="12" id="KW-1185">Reference proteome</keyword>
<keyword evidence="5 7" id="KW-0472">Membrane</keyword>
<evidence type="ECO:0000256" key="2">
    <source>
        <dbReference type="ARBA" id="ARBA00022475"/>
    </source>
</evidence>
<keyword evidence="6 7" id="KW-0413">Isomerase</keyword>
<feature type="domain" description="Topo IIA-type catalytic" evidence="10">
    <location>
        <begin position="132"/>
        <end position="618"/>
    </location>
</feature>
<dbReference type="InterPro" id="IPR005742">
    <property type="entry name" value="TopoIV_A_Gneg"/>
</dbReference>
<keyword evidence="4 7" id="KW-0238">DNA-binding</keyword>
<comment type="function">
    <text evidence="7">Topoisomerase IV is essential for chromosome segregation. It relaxes supercoiled DNA. Performs the decatenation events required during the replication of a circular DNA molecule.</text>
</comment>
<evidence type="ECO:0000256" key="8">
    <source>
        <dbReference type="PROSITE-ProRule" id="PRU01384"/>
    </source>
</evidence>
<feature type="site" description="Interaction with DNA" evidence="7">
    <location>
        <position position="178"/>
    </location>
</feature>
<comment type="subcellular location">
    <subcellularLocation>
        <location evidence="7">Cell membrane</location>
        <topology evidence="7">Peripheral membrane protein</topology>
    </subcellularLocation>
</comment>
<dbReference type="Gene3D" id="1.10.268.10">
    <property type="entry name" value="Topoisomerase, domain 3"/>
    <property type="match status" value="1"/>
</dbReference>
<dbReference type="Gene3D" id="3.30.1360.40">
    <property type="match status" value="1"/>
</dbReference>
<keyword evidence="2 7" id="KW-1003">Cell membrane</keyword>
<dbReference type="PROSITE" id="PS52040">
    <property type="entry name" value="TOPO_IIA"/>
    <property type="match status" value="1"/>
</dbReference>
<evidence type="ECO:0000256" key="7">
    <source>
        <dbReference type="HAMAP-Rule" id="MF_00936"/>
    </source>
</evidence>
<name>A0ABS2DR70_9BURK</name>
<evidence type="ECO:0000256" key="5">
    <source>
        <dbReference type="ARBA" id="ARBA00023136"/>
    </source>
</evidence>
<dbReference type="SUPFAM" id="SSF56719">
    <property type="entry name" value="Type II DNA topoisomerase"/>
    <property type="match status" value="1"/>
</dbReference>
<dbReference type="InterPro" id="IPR013758">
    <property type="entry name" value="Topo_IIA_A/C_ab"/>
</dbReference>
<feature type="active site" description="O-(5'-phospho-DNA)-tyrosine intermediate" evidence="7 8">
    <location>
        <position position="220"/>
    </location>
</feature>
<evidence type="ECO:0000256" key="9">
    <source>
        <dbReference type="SAM" id="MobiDB-lite"/>
    </source>
</evidence>
<dbReference type="InterPro" id="IPR002205">
    <property type="entry name" value="Topo_IIA_dom_A"/>
</dbReference>
<comment type="similarity">
    <text evidence="7">Belongs to the type II topoisomerase GyrA/ParC subunit family. ParC type 1 subfamily.</text>
</comment>
<dbReference type="Pfam" id="PF00521">
    <property type="entry name" value="DNA_topoisoIV"/>
    <property type="match status" value="1"/>
</dbReference>
<dbReference type="InterPro" id="IPR006691">
    <property type="entry name" value="GyrA/parC_rep"/>
</dbReference>
<dbReference type="InterPro" id="IPR035516">
    <property type="entry name" value="Gyrase/topoIV_suA_C"/>
</dbReference>
<dbReference type="CDD" id="cd00187">
    <property type="entry name" value="TOP4c"/>
    <property type="match status" value="1"/>
</dbReference>
<dbReference type="Proteomes" id="UP000715095">
    <property type="component" value="Unassembled WGS sequence"/>
</dbReference>
<dbReference type="InterPro" id="IPR013760">
    <property type="entry name" value="Topo_IIA-like_dom_sf"/>
</dbReference>
<evidence type="ECO:0000256" key="6">
    <source>
        <dbReference type="ARBA" id="ARBA00023235"/>
    </source>
</evidence>
<reference evidence="11 12" key="1">
    <citation type="journal article" date="2021" name="Sci. Rep.">
        <title>The distribution of antibiotic resistance genes in chicken gut microbiota commensals.</title>
        <authorList>
            <person name="Juricova H."/>
            <person name="Matiasovicova J."/>
            <person name="Kubasova T."/>
            <person name="Cejkova D."/>
            <person name="Rychlik I."/>
        </authorList>
    </citation>
    <scope>NUCLEOTIDE SEQUENCE [LARGE SCALE GENOMIC DNA]</scope>
    <source>
        <strain evidence="11 12">An829</strain>
    </source>
</reference>
<dbReference type="EMBL" id="JACJJC010000005">
    <property type="protein sequence ID" value="MBM6703822.1"/>
    <property type="molecule type" value="Genomic_DNA"/>
</dbReference>
<feature type="compositionally biased region" description="Acidic residues" evidence="9">
    <location>
        <begin position="62"/>
        <end position="85"/>
    </location>
</feature>
<accession>A0ABS2DR70</accession>
<organism evidence="11 12">
    <name type="scientific">Sutterella massiliensis</name>
    <dbReference type="NCBI Taxonomy" id="1816689"/>
    <lineage>
        <taxon>Bacteria</taxon>
        <taxon>Pseudomonadati</taxon>
        <taxon>Pseudomonadota</taxon>
        <taxon>Betaproteobacteria</taxon>
        <taxon>Burkholderiales</taxon>
        <taxon>Sutterellaceae</taxon>
        <taxon>Sutterella</taxon>
    </lineage>
</organism>
<evidence type="ECO:0000256" key="3">
    <source>
        <dbReference type="ARBA" id="ARBA00023029"/>
    </source>
</evidence>
<evidence type="ECO:0000256" key="4">
    <source>
        <dbReference type="ARBA" id="ARBA00023125"/>
    </source>
</evidence>
<comment type="caution">
    <text evidence="11">The sequence shown here is derived from an EMBL/GenBank/DDBJ whole genome shotgun (WGS) entry which is preliminary data.</text>
</comment>
<feature type="site" description="Interaction with DNA" evidence="7">
    <location>
        <position position="176"/>
    </location>
</feature>
<dbReference type="Pfam" id="PF03989">
    <property type="entry name" value="DNA_gyraseA_C"/>
    <property type="match status" value="2"/>
</dbReference>
<evidence type="ECO:0000259" key="10">
    <source>
        <dbReference type="PROSITE" id="PS52040"/>
    </source>
</evidence>